<dbReference type="NCBIfam" id="TIGR01557">
    <property type="entry name" value="myb_SHAQKYF"/>
    <property type="match status" value="1"/>
</dbReference>
<protein>
    <recommendedName>
        <fullName evidence="7">Response regulatory domain-containing protein</fullName>
    </recommendedName>
</protein>
<dbReference type="SUPFAM" id="SSF52172">
    <property type="entry name" value="CheY-like"/>
    <property type="match status" value="1"/>
</dbReference>
<dbReference type="GO" id="GO:0005634">
    <property type="term" value="C:nucleus"/>
    <property type="evidence" value="ECO:0007669"/>
    <property type="project" value="UniProtKB-SubCell"/>
</dbReference>
<dbReference type="InterPro" id="IPR011006">
    <property type="entry name" value="CheY-like_superfamily"/>
</dbReference>
<comment type="caution">
    <text evidence="5">Lacks conserved residue(s) required for the propagation of feature annotation.</text>
</comment>
<dbReference type="InterPro" id="IPR009057">
    <property type="entry name" value="Homeodomain-like_sf"/>
</dbReference>
<dbReference type="EMBL" id="JBDFQZ010000004">
    <property type="protein sequence ID" value="KAK9735891.1"/>
    <property type="molecule type" value="Genomic_DNA"/>
</dbReference>
<reference evidence="8" key="1">
    <citation type="submission" date="2024-03" db="EMBL/GenBank/DDBJ databases">
        <title>WGS assembly of Saponaria officinalis var. Norfolk2.</title>
        <authorList>
            <person name="Jenkins J."/>
            <person name="Shu S."/>
            <person name="Grimwood J."/>
            <person name="Barry K."/>
            <person name="Goodstein D."/>
            <person name="Schmutz J."/>
            <person name="Leebens-Mack J."/>
            <person name="Osbourn A."/>
        </authorList>
    </citation>
    <scope>NUCLEOTIDE SEQUENCE [LARGE SCALE GENOMIC DNA]</scope>
    <source>
        <strain evidence="8">JIC</strain>
    </source>
</reference>
<dbReference type="FunFam" id="1.10.10.60:FF:000007">
    <property type="entry name" value="Two-component response regulator"/>
    <property type="match status" value="1"/>
</dbReference>
<comment type="subcellular location">
    <subcellularLocation>
        <location evidence="1">Nucleus</location>
    </subcellularLocation>
</comment>
<evidence type="ECO:0000313" key="8">
    <source>
        <dbReference type="EMBL" id="KAK9735891.1"/>
    </source>
</evidence>
<dbReference type="SUPFAM" id="SSF46689">
    <property type="entry name" value="Homeodomain-like"/>
    <property type="match status" value="1"/>
</dbReference>
<evidence type="ECO:0000256" key="3">
    <source>
        <dbReference type="ARBA" id="ARBA00023163"/>
    </source>
</evidence>
<feature type="region of interest" description="Disordered" evidence="6">
    <location>
        <begin position="51"/>
        <end position="138"/>
    </location>
</feature>
<feature type="region of interest" description="Disordered" evidence="6">
    <location>
        <begin position="180"/>
        <end position="227"/>
    </location>
</feature>
<evidence type="ECO:0000256" key="4">
    <source>
        <dbReference type="ARBA" id="ARBA00023242"/>
    </source>
</evidence>
<dbReference type="InterPro" id="IPR001789">
    <property type="entry name" value="Sig_transdc_resp-reg_receiver"/>
</dbReference>
<dbReference type="Gene3D" id="1.10.10.60">
    <property type="entry name" value="Homeodomain-like"/>
    <property type="match status" value="1"/>
</dbReference>
<feature type="compositionally biased region" description="Basic and acidic residues" evidence="6">
    <location>
        <begin position="109"/>
        <end position="122"/>
    </location>
</feature>
<feature type="compositionally biased region" description="Basic and acidic residues" evidence="6">
    <location>
        <begin position="75"/>
        <end position="99"/>
    </location>
</feature>
<evidence type="ECO:0000256" key="2">
    <source>
        <dbReference type="ARBA" id="ARBA00023015"/>
    </source>
</evidence>
<dbReference type="Proteomes" id="UP001443914">
    <property type="component" value="Unassembled WGS sequence"/>
</dbReference>
<keyword evidence="9" id="KW-1185">Reference proteome</keyword>
<evidence type="ECO:0000256" key="1">
    <source>
        <dbReference type="ARBA" id="ARBA00004123"/>
    </source>
</evidence>
<evidence type="ECO:0000313" key="9">
    <source>
        <dbReference type="Proteomes" id="UP001443914"/>
    </source>
</evidence>
<dbReference type="InterPro" id="IPR006447">
    <property type="entry name" value="Myb_dom_plants"/>
</dbReference>
<keyword evidence="3" id="KW-0804">Transcription</keyword>
<name>A0AAW1LRK7_SAPOF</name>
<evidence type="ECO:0000256" key="6">
    <source>
        <dbReference type="SAM" id="MobiDB-lite"/>
    </source>
</evidence>
<feature type="compositionally biased region" description="Low complexity" evidence="6">
    <location>
        <begin position="204"/>
        <end position="223"/>
    </location>
</feature>
<accession>A0AAW1LRK7</accession>
<proteinExistence type="predicted"/>
<dbReference type="PROSITE" id="PS50110">
    <property type="entry name" value="RESPONSE_REGULATORY"/>
    <property type="match status" value="1"/>
</dbReference>
<dbReference type="GO" id="GO:0003700">
    <property type="term" value="F:DNA-binding transcription factor activity"/>
    <property type="evidence" value="ECO:0007669"/>
    <property type="project" value="InterPro"/>
</dbReference>
<keyword evidence="2" id="KW-0805">Transcription regulation</keyword>
<evidence type="ECO:0000256" key="5">
    <source>
        <dbReference type="PROSITE-ProRule" id="PRU00169"/>
    </source>
</evidence>
<comment type="caution">
    <text evidence="8">The sequence shown here is derived from an EMBL/GenBank/DDBJ whole genome shotgun (WGS) entry which is preliminary data.</text>
</comment>
<organism evidence="8 9">
    <name type="scientific">Saponaria officinalis</name>
    <name type="common">Common soapwort</name>
    <name type="synonym">Lychnis saponaria</name>
    <dbReference type="NCBI Taxonomy" id="3572"/>
    <lineage>
        <taxon>Eukaryota</taxon>
        <taxon>Viridiplantae</taxon>
        <taxon>Streptophyta</taxon>
        <taxon>Embryophyta</taxon>
        <taxon>Tracheophyta</taxon>
        <taxon>Spermatophyta</taxon>
        <taxon>Magnoliopsida</taxon>
        <taxon>eudicotyledons</taxon>
        <taxon>Gunneridae</taxon>
        <taxon>Pentapetalae</taxon>
        <taxon>Caryophyllales</taxon>
        <taxon>Caryophyllaceae</taxon>
        <taxon>Caryophylleae</taxon>
        <taxon>Saponaria</taxon>
    </lineage>
</organism>
<dbReference type="PANTHER" id="PTHR31442">
    <property type="entry name" value="HOMEODOMAIN-LIKE SUPERFAMILY PROTEIN-RELATED"/>
    <property type="match status" value="1"/>
</dbReference>
<gene>
    <name evidence="8" type="ORF">RND81_04G235600</name>
</gene>
<keyword evidence="4" id="KW-0539">Nucleus</keyword>
<evidence type="ECO:0000259" key="7">
    <source>
        <dbReference type="PROSITE" id="PS50110"/>
    </source>
</evidence>
<dbReference type="GO" id="GO:0000160">
    <property type="term" value="P:phosphorelay signal transduction system"/>
    <property type="evidence" value="ECO:0007669"/>
    <property type="project" value="InterPro"/>
</dbReference>
<dbReference type="InterPro" id="IPR044841">
    <property type="entry name" value="LUX/BOA-like"/>
</dbReference>
<feature type="domain" description="Response regulatory" evidence="7">
    <location>
        <begin position="1"/>
        <end position="40"/>
    </location>
</feature>
<dbReference type="AlphaFoldDB" id="A0AAW1LRK7"/>
<dbReference type="GO" id="GO:0003677">
    <property type="term" value="F:DNA binding"/>
    <property type="evidence" value="ECO:0007669"/>
    <property type="project" value="InterPro"/>
</dbReference>
<sequence>MISASASNDIIMKGVRFGLVNYLIKPVRLEVLQTIWQHVYKKKFICSSTSPLIDRPVSPSNDRVEVCRGDNGTSEDDRKEDENVVTDGNDKEINYKEIQDSVETSKSSSKGEKRKSPIRGDEDNVESGNNPTEKKGRIKWIKERNDKFLLVVQTLGGIEKAVPKKILELMEDPDLTREQVASHLQKIRDNHKKKANLDQNTSHTSTNNSNINNNDNNNINDNNYYFNSPRLPAPSSMRPLVGTTPTHRPPLPNTMPPWGLLGPNYQIRPNNNHCWMGPPIGYRPQLLQQPQQQQPRMMMPSISNNYFETNPTPTMFQHIPQGSSFDSRLQQPPEEVFDHGPAMIDTTFDLSFSNIFDDIAPEYPSFDFPDDNKDQIHRL</sequence>
<dbReference type="PANTHER" id="PTHR31442:SF40">
    <property type="entry name" value="HOMEODOMAIN-LIKE SUPERFAMILY PROTEIN"/>
    <property type="match status" value="1"/>
</dbReference>